<feature type="compositionally biased region" description="Polar residues" evidence="1">
    <location>
        <begin position="1"/>
        <end position="10"/>
    </location>
</feature>
<dbReference type="InterPro" id="IPR046521">
    <property type="entry name" value="DUF6698"/>
</dbReference>
<evidence type="ECO:0000256" key="1">
    <source>
        <dbReference type="SAM" id="MobiDB-lite"/>
    </source>
</evidence>
<dbReference type="EMBL" id="JAUEPT010000025">
    <property type="protein sequence ID" value="KAK0442554.1"/>
    <property type="molecule type" value="Genomic_DNA"/>
</dbReference>
<feature type="compositionally biased region" description="Basic and acidic residues" evidence="1">
    <location>
        <begin position="123"/>
        <end position="132"/>
    </location>
</feature>
<comment type="caution">
    <text evidence="2">The sequence shown here is derived from an EMBL/GenBank/DDBJ whole genome shotgun (WGS) entry which is preliminary data.</text>
</comment>
<proteinExistence type="predicted"/>
<reference evidence="2" key="1">
    <citation type="submission" date="2023-06" db="EMBL/GenBank/DDBJ databases">
        <authorList>
            <consortium name="Lawrence Berkeley National Laboratory"/>
            <person name="Ahrendt S."/>
            <person name="Sahu N."/>
            <person name="Indic B."/>
            <person name="Wong-Bajracharya J."/>
            <person name="Merenyi Z."/>
            <person name="Ke H.-M."/>
            <person name="Monk M."/>
            <person name="Kocsube S."/>
            <person name="Drula E."/>
            <person name="Lipzen A."/>
            <person name="Balint B."/>
            <person name="Henrissat B."/>
            <person name="Andreopoulos B."/>
            <person name="Martin F.M."/>
            <person name="Harder C.B."/>
            <person name="Rigling D."/>
            <person name="Ford K.L."/>
            <person name="Foster G.D."/>
            <person name="Pangilinan J."/>
            <person name="Papanicolaou A."/>
            <person name="Barry K."/>
            <person name="LaButti K."/>
            <person name="Viragh M."/>
            <person name="Koriabine M."/>
            <person name="Yan M."/>
            <person name="Riley R."/>
            <person name="Champramary S."/>
            <person name="Plett K.L."/>
            <person name="Tsai I.J."/>
            <person name="Slot J."/>
            <person name="Sipos G."/>
            <person name="Plett J."/>
            <person name="Nagy L.G."/>
            <person name="Grigoriev I.V."/>
        </authorList>
    </citation>
    <scope>NUCLEOTIDE SEQUENCE</scope>
    <source>
        <strain evidence="2">FPL87.14</strain>
    </source>
</reference>
<feature type="region of interest" description="Disordered" evidence="1">
    <location>
        <begin position="115"/>
        <end position="138"/>
    </location>
</feature>
<organism evidence="2 3">
    <name type="scientific">Armillaria borealis</name>
    <dbReference type="NCBI Taxonomy" id="47425"/>
    <lineage>
        <taxon>Eukaryota</taxon>
        <taxon>Fungi</taxon>
        <taxon>Dikarya</taxon>
        <taxon>Basidiomycota</taxon>
        <taxon>Agaricomycotina</taxon>
        <taxon>Agaricomycetes</taxon>
        <taxon>Agaricomycetidae</taxon>
        <taxon>Agaricales</taxon>
        <taxon>Marasmiineae</taxon>
        <taxon>Physalacriaceae</taxon>
        <taxon>Armillaria</taxon>
    </lineage>
</organism>
<evidence type="ECO:0000313" key="2">
    <source>
        <dbReference type="EMBL" id="KAK0442554.1"/>
    </source>
</evidence>
<feature type="region of interest" description="Disordered" evidence="1">
    <location>
        <begin position="1"/>
        <end position="72"/>
    </location>
</feature>
<protein>
    <submittedName>
        <fullName evidence="2">Uncharacterized protein</fullName>
    </submittedName>
</protein>
<dbReference type="Proteomes" id="UP001175226">
    <property type="component" value="Unassembled WGS sequence"/>
</dbReference>
<sequence>MPAPATSSSKLHYRSSPANTKYVPVANPKSNQHKCCLPTSSNEETQPRHCQGPAAPASHSTHTAQQLTHSPPVACPKTPSLTSDHEIHDDSDIDDADCMDDADCIDHDEAALETINESGDSSHSADKNIEVGRKRKRSNRKARKLWKKKLTDYETNAEKKAYIKDICLLLGRYLPCTVDLWVDADDLIWAGMKQAERAEKMNKSVHNMPAKTCTEVSFAVLLKHMEHDVTFLDVFGVYKTKQTAVKAIIDSLHEGIKEGHATDTNKVWTHILTLMLKDPCNDTIAKPAPTSKSSYGFNHIDTGQLLCPQVHFEAFDEDLLLSLSDAMWTLKDEEIRLTRGYLLLRVFLHILCNNGNPTKQESKKQYNIAKINRMHQVTGCHIAYAACQTRYVLSSKTAWCEQDSAFNMNTFYIAIVDLFKQYPNDEWVTVMLGWWNEQVFGNAKGCMVTEVEKQEHAPESSVGKITAAHAAHAHAHAEALVAESSADDS</sequence>
<accession>A0AA39JJM3</accession>
<name>A0AA39JJM3_9AGAR</name>
<dbReference type="Pfam" id="PF20414">
    <property type="entry name" value="DUF6698"/>
    <property type="match status" value="1"/>
</dbReference>
<keyword evidence="3" id="KW-1185">Reference proteome</keyword>
<evidence type="ECO:0000313" key="3">
    <source>
        <dbReference type="Proteomes" id="UP001175226"/>
    </source>
</evidence>
<feature type="compositionally biased region" description="Polar residues" evidence="1">
    <location>
        <begin position="58"/>
        <end position="69"/>
    </location>
</feature>
<dbReference type="AlphaFoldDB" id="A0AA39JJM3"/>
<gene>
    <name evidence="2" type="ORF">EV421DRAFT_1903980</name>
</gene>